<accession>A0ABX1VA86</accession>
<dbReference type="InterPro" id="IPR015813">
    <property type="entry name" value="Pyrv/PenolPyrv_kinase-like_dom"/>
</dbReference>
<feature type="binding site" evidence="5">
    <location>
        <position position="133"/>
    </location>
    <ligand>
        <name>Mg(2+)</name>
        <dbReference type="ChEBI" id="CHEBI:18420"/>
    </ligand>
</feature>
<evidence type="ECO:0000256" key="1">
    <source>
        <dbReference type="ARBA" id="ARBA00008676"/>
    </source>
</evidence>
<dbReference type="Proteomes" id="UP000609651">
    <property type="component" value="Unassembled WGS sequence"/>
</dbReference>
<dbReference type="NCBIfam" id="TIGR00222">
    <property type="entry name" value="panB"/>
    <property type="match status" value="1"/>
</dbReference>
<evidence type="ECO:0000313" key="6">
    <source>
        <dbReference type="EMBL" id="NNJ24787.1"/>
    </source>
</evidence>
<dbReference type="Pfam" id="PF02548">
    <property type="entry name" value="Pantoate_transf"/>
    <property type="match status" value="1"/>
</dbReference>
<sequence>MNDSVPTIANALPRKPVTVPRFFSAKAEGRKLAVLTAYDALTAQLFESAGVDALLVGDTVGVIVQGHDTTLPVTVDQMVYHTAAVVRGRDAGGGRALVIADLPFLSYQTGIADAVRNAGRMLKETGCGAVKLEGGGSDHAETIAAIVTAGVPVMAHIGLKPQSVHVVGGHRVQRDTEALVADAVGAEAAGAFAIVLELMHGDAAKAVTEAVGIPTIGIGAGPHCDGQVLVGADMLGMNPGFAPKFLKRYADLAGVMTEAASAYCDEVRDGRYPTAEHTHG</sequence>
<dbReference type="NCBIfam" id="NF001452">
    <property type="entry name" value="PRK00311.1"/>
    <property type="match status" value="1"/>
</dbReference>
<keyword evidence="4 5" id="KW-0808">Transferase</keyword>
<dbReference type="RefSeq" id="WP_171184110.1">
    <property type="nucleotide sequence ID" value="NZ_WTPX01000017.1"/>
</dbReference>
<comment type="catalytic activity">
    <reaction evidence="5">
        <text>(6R)-5,10-methylene-5,6,7,8-tetrahydrofolate + 3-methyl-2-oxobutanoate + H2O = 2-dehydropantoate + (6S)-5,6,7,8-tetrahydrofolate</text>
        <dbReference type="Rhea" id="RHEA:11824"/>
        <dbReference type="ChEBI" id="CHEBI:11561"/>
        <dbReference type="ChEBI" id="CHEBI:11851"/>
        <dbReference type="ChEBI" id="CHEBI:15377"/>
        <dbReference type="ChEBI" id="CHEBI:15636"/>
        <dbReference type="ChEBI" id="CHEBI:57453"/>
        <dbReference type="EC" id="2.1.2.11"/>
    </reaction>
</comment>
<feature type="binding site" evidence="5">
    <location>
        <position position="101"/>
    </location>
    <ligand>
        <name>3-methyl-2-oxobutanoate</name>
        <dbReference type="ChEBI" id="CHEBI:11851"/>
    </ligand>
</feature>
<organism evidence="6 7">
    <name type="scientific">Alienimonas chondri</name>
    <dbReference type="NCBI Taxonomy" id="2681879"/>
    <lineage>
        <taxon>Bacteria</taxon>
        <taxon>Pseudomonadati</taxon>
        <taxon>Planctomycetota</taxon>
        <taxon>Planctomycetia</taxon>
        <taxon>Planctomycetales</taxon>
        <taxon>Planctomycetaceae</taxon>
        <taxon>Alienimonas</taxon>
    </lineage>
</organism>
<dbReference type="GO" id="GO:0003864">
    <property type="term" value="F:3-methyl-2-oxobutanoate hydroxymethyltransferase activity"/>
    <property type="evidence" value="ECO:0007669"/>
    <property type="project" value="UniProtKB-EC"/>
</dbReference>
<dbReference type="EC" id="2.1.2.11" evidence="5"/>
<feature type="binding site" evidence="5">
    <location>
        <begin position="58"/>
        <end position="59"/>
    </location>
    <ligand>
        <name>3-methyl-2-oxobutanoate</name>
        <dbReference type="ChEBI" id="CHEBI:11851"/>
    </ligand>
</feature>
<dbReference type="PANTHER" id="PTHR20881:SF0">
    <property type="entry name" value="3-METHYL-2-OXOBUTANOATE HYDROXYMETHYLTRANSFERASE"/>
    <property type="match status" value="1"/>
</dbReference>
<dbReference type="PANTHER" id="PTHR20881">
    <property type="entry name" value="3-METHYL-2-OXOBUTANOATE HYDROXYMETHYLTRANSFERASE"/>
    <property type="match status" value="1"/>
</dbReference>
<comment type="subcellular location">
    <subcellularLocation>
        <location evidence="5">Cytoplasm</location>
    </subcellularLocation>
</comment>
<feature type="binding site" evidence="5">
    <location>
        <position position="58"/>
    </location>
    <ligand>
        <name>Mg(2+)</name>
        <dbReference type="ChEBI" id="CHEBI:18420"/>
    </ligand>
</feature>
<keyword evidence="7" id="KW-1185">Reference proteome</keyword>
<keyword evidence="5" id="KW-0460">Magnesium</keyword>
<dbReference type="EMBL" id="WTPX01000017">
    <property type="protein sequence ID" value="NNJ24787.1"/>
    <property type="molecule type" value="Genomic_DNA"/>
</dbReference>
<dbReference type="PIRSF" id="PIRSF000388">
    <property type="entry name" value="Pantoate_hydroxy_MeTrfase"/>
    <property type="match status" value="1"/>
</dbReference>
<dbReference type="CDD" id="cd06557">
    <property type="entry name" value="KPHMT-like"/>
    <property type="match status" value="1"/>
</dbReference>
<feature type="binding site" evidence="5">
    <location>
        <position position="101"/>
    </location>
    <ligand>
        <name>Mg(2+)</name>
        <dbReference type="ChEBI" id="CHEBI:18420"/>
    </ligand>
</feature>
<evidence type="ECO:0000256" key="4">
    <source>
        <dbReference type="ARBA" id="ARBA00022679"/>
    </source>
</evidence>
<keyword evidence="5" id="KW-0479">Metal-binding</keyword>
<evidence type="ECO:0000256" key="3">
    <source>
        <dbReference type="ARBA" id="ARBA00022655"/>
    </source>
</evidence>
<dbReference type="InterPro" id="IPR040442">
    <property type="entry name" value="Pyrv_kinase-like_dom_sf"/>
</dbReference>
<feature type="binding site" evidence="5">
    <location>
        <position position="131"/>
    </location>
    <ligand>
        <name>3-methyl-2-oxobutanoate</name>
        <dbReference type="ChEBI" id="CHEBI:11851"/>
    </ligand>
</feature>
<dbReference type="HAMAP" id="MF_00156">
    <property type="entry name" value="PanB"/>
    <property type="match status" value="1"/>
</dbReference>
<dbReference type="InterPro" id="IPR003700">
    <property type="entry name" value="Pantoate_hydroxy_MeTrfase"/>
</dbReference>
<keyword evidence="3 5" id="KW-0566">Pantothenate biosynthesis</keyword>
<evidence type="ECO:0000256" key="5">
    <source>
        <dbReference type="HAMAP-Rule" id="MF_00156"/>
    </source>
</evidence>
<comment type="similarity">
    <text evidence="1 5">Belongs to the PanB family.</text>
</comment>
<comment type="function">
    <text evidence="5">Catalyzes the reversible reaction in which hydroxymethyl group from 5,10-methylenetetrahydrofolate is transferred onto alpha-ketoisovalerate to form ketopantoate.</text>
</comment>
<comment type="cofactor">
    <cofactor evidence="5">
        <name>Mg(2+)</name>
        <dbReference type="ChEBI" id="CHEBI:18420"/>
    </cofactor>
    <text evidence="5">Binds 1 Mg(2+) ion per subunit.</text>
</comment>
<feature type="active site" description="Proton acceptor" evidence="5">
    <location>
        <position position="197"/>
    </location>
</feature>
<comment type="caution">
    <text evidence="6">The sequence shown here is derived from an EMBL/GenBank/DDBJ whole genome shotgun (WGS) entry which is preliminary data.</text>
</comment>
<comment type="subunit">
    <text evidence="2 5">Homodecamer; pentamer of dimers.</text>
</comment>
<reference evidence="6 7" key="1">
    <citation type="journal article" date="2020" name="Syst. Appl. Microbiol.">
        <title>Alienimonas chondri sp. nov., a novel planctomycete isolated from the biofilm of the red alga Chondrus crispus.</title>
        <authorList>
            <person name="Vitorino I."/>
            <person name="Albuquerque L."/>
            <person name="Wiegand S."/>
            <person name="Kallscheuer N."/>
            <person name="da Costa M.S."/>
            <person name="Lobo-da-Cunha A."/>
            <person name="Jogler C."/>
            <person name="Lage O.M."/>
        </authorList>
    </citation>
    <scope>NUCLEOTIDE SEQUENCE [LARGE SCALE GENOMIC DNA]</scope>
    <source>
        <strain evidence="6 7">LzC2</strain>
    </source>
</reference>
<evidence type="ECO:0000313" key="7">
    <source>
        <dbReference type="Proteomes" id="UP000609651"/>
    </source>
</evidence>
<proteinExistence type="inferred from homology"/>
<keyword evidence="5" id="KW-0963">Cytoplasm</keyword>
<gene>
    <name evidence="5 6" type="primary">panB</name>
    <name evidence="6" type="ORF">LzC2_08470</name>
</gene>
<name>A0ABX1VA86_9PLAN</name>
<evidence type="ECO:0000256" key="2">
    <source>
        <dbReference type="ARBA" id="ARBA00011424"/>
    </source>
</evidence>
<protein>
    <recommendedName>
        <fullName evidence="5">3-methyl-2-oxobutanoate hydroxymethyltransferase</fullName>
        <ecNumber evidence="5">2.1.2.11</ecNumber>
    </recommendedName>
    <alternativeName>
        <fullName evidence="5">Ketopantoate hydroxymethyltransferase</fullName>
        <shortName evidence="5">KPHMT</shortName>
    </alternativeName>
</protein>
<dbReference type="SUPFAM" id="SSF51621">
    <property type="entry name" value="Phosphoenolpyruvate/pyruvate domain"/>
    <property type="match status" value="1"/>
</dbReference>
<dbReference type="Gene3D" id="3.20.20.60">
    <property type="entry name" value="Phosphoenolpyruvate-binding domains"/>
    <property type="match status" value="1"/>
</dbReference>
<comment type="pathway">
    <text evidence="5">Cofactor biosynthesis; (R)-pantothenate biosynthesis; (R)-pantoate from 3-methyl-2-oxobutanoate: step 1/2.</text>
</comment>